<dbReference type="EMBL" id="MDUX01000011">
    <property type="protein sequence ID" value="KAF7599961.1"/>
    <property type="molecule type" value="Genomic_DNA"/>
</dbReference>
<keyword evidence="12" id="KW-0808">Transferase</keyword>
<evidence type="ECO:0000256" key="7">
    <source>
        <dbReference type="PROSITE-ProRule" id="PRU00473"/>
    </source>
</evidence>
<feature type="region of interest" description="Disordered" evidence="8">
    <location>
        <begin position="307"/>
        <end position="333"/>
    </location>
</feature>
<dbReference type="OrthoDB" id="9809186at2"/>
<evidence type="ECO:0000313" key="12">
    <source>
        <dbReference type="EMBL" id="PAS94458.1"/>
    </source>
</evidence>
<dbReference type="Proteomes" id="UP000623509">
    <property type="component" value="Unassembled WGS sequence"/>
</dbReference>
<dbReference type="PANTHER" id="PTHR30329:SF21">
    <property type="entry name" value="LIPOPROTEIN YIAD-RELATED"/>
    <property type="match status" value="1"/>
</dbReference>
<organism evidence="12 13">
    <name type="scientific">Candidatus Dactylopiibacterium carminicum</name>
    <dbReference type="NCBI Taxonomy" id="857335"/>
    <lineage>
        <taxon>Bacteria</taxon>
        <taxon>Pseudomonadati</taxon>
        <taxon>Pseudomonadota</taxon>
        <taxon>Betaproteobacteria</taxon>
        <taxon>Rhodocyclales</taxon>
        <taxon>Rhodocyclaceae</taxon>
        <taxon>Candidatus Dactylopiibacterium</taxon>
    </lineage>
</organism>
<keyword evidence="14" id="KW-1185">Reference proteome</keyword>
<keyword evidence="12" id="KW-0418">Kinase</keyword>
<evidence type="ECO:0000256" key="5">
    <source>
        <dbReference type="ARBA" id="ARBA00022989"/>
    </source>
</evidence>
<dbReference type="Pfam" id="PF00691">
    <property type="entry name" value="OmpA"/>
    <property type="match status" value="1"/>
</dbReference>
<evidence type="ECO:0000256" key="6">
    <source>
        <dbReference type="ARBA" id="ARBA00023136"/>
    </source>
</evidence>
<evidence type="ECO:0000256" key="8">
    <source>
        <dbReference type="SAM" id="MobiDB-lite"/>
    </source>
</evidence>
<evidence type="ECO:0000313" key="14">
    <source>
        <dbReference type="Proteomes" id="UP000623509"/>
    </source>
</evidence>
<comment type="similarity">
    <text evidence="2">Belongs to the MotB family.</text>
</comment>
<comment type="subcellular location">
    <subcellularLocation>
        <location evidence="1">Cell membrane</location>
        <topology evidence="1">Single-pass membrane protein</topology>
    </subcellularLocation>
</comment>
<dbReference type="GO" id="GO:0016301">
    <property type="term" value="F:kinase activity"/>
    <property type="evidence" value="ECO:0007669"/>
    <property type="project" value="UniProtKB-KW"/>
</dbReference>
<dbReference type="Proteomes" id="UP000216107">
    <property type="component" value="Unassembled WGS sequence"/>
</dbReference>
<dbReference type="RefSeq" id="WP_095523823.1">
    <property type="nucleotide sequence ID" value="NZ_MDUX01000011.1"/>
</dbReference>
<evidence type="ECO:0000256" key="9">
    <source>
        <dbReference type="SAM" id="Phobius"/>
    </source>
</evidence>
<gene>
    <name evidence="11" type="ORF">BGI27_05065</name>
    <name evidence="12" type="ORF">CGU29_03875</name>
</gene>
<keyword evidence="3" id="KW-1003">Cell membrane</keyword>
<accession>A0A272EWG6</accession>
<evidence type="ECO:0000256" key="3">
    <source>
        <dbReference type="ARBA" id="ARBA00022475"/>
    </source>
</evidence>
<keyword evidence="6 7" id="KW-0472">Membrane</keyword>
<dbReference type="InterPro" id="IPR050330">
    <property type="entry name" value="Bact_OuterMem_StrucFunc"/>
</dbReference>
<reference evidence="11 14" key="1">
    <citation type="submission" date="2016-08" db="EMBL/GenBank/DDBJ databases">
        <title>Candidatus Dactylopiibacterium carminicum genome sequence.</title>
        <authorList>
            <person name="Ramirez-Puebla S.T."/>
            <person name="Ormeno-Orrillo E."/>
            <person name="Vera-Ponce De Leon A."/>
            <person name="Luis L."/>
            <person name="Sanchez-Flores A."/>
            <person name="Monica R."/>
            <person name="Martinez-Romero E."/>
        </authorList>
    </citation>
    <scope>NUCLEOTIDE SEQUENCE [LARGE SCALE GENOMIC DNA]</scope>
    <source>
        <strain evidence="11">END1</strain>
    </source>
</reference>
<dbReference type="InterPro" id="IPR006665">
    <property type="entry name" value="OmpA-like"/>
</dbReference>
<dbReference type="InterPro" id="IPR036737">
    <property type="entry name" value="OmpA-like_sf"/>
</dbReference>
<sequence length="333" mass="36762">MAKASDNKHEETIVKKVARKHGHEGHGSAWKVAFADFCLALMCLFLVLWVMAARSAEQMEEVSRMAQGQTINEGAERRVETIGGPRGSLIDRHPVPAQGDTLSPRRRFTNGDDDAELLLGKRRLESPEDMQALARVLQRLTDRAGLGNNLRTEVTLQGLRVMLHDTDKQGMFARGSAMPSEQFRALLQKMGPLFSQIENQMLILGHTDALPYRERGPSAYSNWTLSNERAMAARLNMLAGGMPQGSVLQVIGMADRAPLDRDDPRAAVNRRIELMILSTRQAENLAAMFGMPGEVATLIDGVTTTSEGNTPFNLLQPGRRPEDARAVRAPRSE</sequence>
<feature type="transmembrane region" description="Helical" evidence="9">
    <location>
        <begin position="29"/>
        <end position="52"/>
    </location>
</feature>
<dbReference type="Pfam" id="PF13677">
    <property type="entry name" value="MotB_plug"/>
    <property type="match status" value="1"/>
</dbReference>
<dbReference type="SUPFAM" id="SSF103088">
    <property type="entry name" value="OmpA-like"/>
    <property type="match status" value="1"/>
</dbReference>
<keyword evidence="5 9" id="KW-1133">Transmembrane helix</keyword>
<feature type="domain" description="OmpA-like" evidence="10">
    <location>
        <begin position="161"/>
        <end position="280"/>
    </location>
</feature>
<proteinExistence type="inferred from homology"/>
<evidence type="ECO:0000313" key="11">
    <source>
        <dbReference type="EMBL" id="KAF7599961.1"/>
    </source>
</evidence>
<dbReference type="PROSITE" id="PS51123">
    <property type="entry name" value="OMPA_2"/>
    <property type="match status" value="1"/>
</dbReference>
<evidence type="ECO:0000256" key="4">
    <source>
        <dbReference type="ARBA" id="ARBA00022692"/>
    </source>
</evidence>
<reference evidence="12 13" key="2">
    <citation type="submission" date="2017-07" db="EMBL/GenBank/DDBJ databases">
        <title>Candidatus Dactylopiibacterium carminicum, a nitrogen-fixing symbiont of the cochineal insect Dactylopius coccus and Dactylopius opuntiae (Hemiptera: Coccoidea: Dactylopiidae).</title>
        <authorList>
            <person name="Vera A."/>
        </authorList>
    </citation>
    <scope>NUCLEOTIDE SEQUENCE [LARGE SCALE GENOMIC DNA]</scope>
    <source>
        <strain evidence="12 13">NFDCM</strain>
    </source>
</reference>
<dbReference type="InterPro" id="IPR025713">
    <property type="entry name" value="MotB-like_N_dom"/>
</dbReference>
<dbReference type="AlphaFoldDB" id="A0A272EWG6"/>
<protein>
    <submittedName>
        <fullName evidence="12">Histidine kinase</fullName>
    </submittedName>
</protein>
<feature type="region of interest" description="Disordered" evidence="8">
    <location>
        <begin position="83"/>
        <end position="108"/>
    </location>
</feature>
<evidence type="ECO:0000256" key="1">
    <source>
        <dbReference type="ARBA" id="ARBA00004162"/>
    </source>
</evidence>
<keyword evidence="4 9" id="KW-0812">Transmembrane</keyword>
<name>A0A272EWG6_9RHOO</name>
<dbReference type="CDD" id="cd07185">
    <property type="entry name" value="OmpA_C-like"/>
    <property type="match status" value="1"/>
</dbReference>
<dbReference type="GO" id="GO:0005886">
    <property type="term" value="C:plasma membrane"/>
    <property type="evidence" value="ECO:0007669"/>
    <property type="project" value="UniProtKB-SubCell"/>
</dbReference>
<evidence type="ECO:0000259" key="10">
    <source>
        <dbReference type="PROSITE" id="PS51123"/>
    </source>
</evidence>
<evidence type="ECO:0000313" key="13">
    <source>
        <dbReference type="Proteomes" id="UP000216107"/>
    </source>
</evidence>
<dbReference type="EMBL" id="NMRN01000007">
    <property type="protein sequence ID" value="PAS94458.1"/>
    <property type="molecule type" value="Genomic_DNA"/>
</dbReference>
<feature type="compositionally biased region" description="Basic and acidic residues" evidence="8">
    <location>
        <begin position="319"/>
        <end position="333"/>
    </location>
</feature>
<comment type="caution">
    <text evidence="12">The sequence shown here is derived from an EMBL/GenBank/DDBJ whole genome shotgun (WGS) entry which is preliminary data.</text>
</comment>
<evidence type="ECO:0000256" key="2">
    <source>
        <dbReference type="ARBA" id="ARBA00008914"/>
    </source>
</evidence>
<dbReference type="Gene3D" id="3.30.1330.60">
    <property type="entry name" value="OmpA-like domain"/>
    <property type="match status" value="1"/>
</dbReference>
<dbReference type="PANTHER" id="PTHR30329">
    <property type="entry name" value="STATOR ELEMENT OF FLAGELLAR MOTOR COMPLEX"/>
    <property type="match status" value="1"/>
</dbReference>